<protein>
    <recommendedName>
        <fullName evidence="3">Secreted protein</fullName>
    </recommendedName>
</protein>
<reference evidence="1 2" key="1">
    <citation type="journal article" date="2023" name="bioRxiv">
        <title>High-quality genome assemblies of four members of thePodospora anserinaspecies complex.</title>
        <authorList>
            <person name="Ament-Velasquez S.L."/>
            <person name="Vogan A.A."/>
            <person name="Wallerman O."/>
            <person name="Hartmann F."/>
            <person name="Gautier V."/>
            <person name="Silar P."/>
            <person name="Giraud T."/>
            <person name="Johannesson H."/>
        </authorList>
    </citation>
    <scope>NUCLEOTIDE SEQUENCE [LARGE SCALE GENOMIC DNA]</scope>
    <source>
        <strain evidence="1 2">CBS 415.72m</strain>
    </source>
</reference>
<sequence>MAAASFPRLGVARVVCWVGLQGRIVRLQFLFTHDYVIEPVREMDVHVENRHTAWDVEQRGQKGQATFSGRSR</sequence>
<dbReference type="EMBL" id="JAFFHA010000006">
    <property type="protein sequence ID" value="KAK4654721.1"/>
    <property type="molecule type" value="Genomic_DNA"/>
</dbReference>
<evidence type="ECO:0000313" key="2">
    <source>
        <dbReference type="Proteomes" id="UP001323405"/>
    </source>
</evidence>
<name>A0ABR0GG34_9PEZI</name>
<evidence type="ECO:0008006" key="3">
    <source>
        <dbReference type="Google" id="ProtNLM"/>
    </source>
</evidence>
<gene>
    <name evidence="1" type="ORF">QC762_407870</name>
</gene>
<evidence type="ECO:0000313" key="1">
    <source>
        <dbReference type="EMBL" id="KAK4654721.1"/>
    </source>
</evidence>
<keyword evidence="2" id="KW-1185">Reference proteome</keyword>
<organism evidence="1 2">
    <name type="scientific">Podospora pseudocomata</name>
    <dbReference type="NCBI Taxonomy" id="2093779"/>
    <lineage>
        <taxon>Eukaryota</taxon>
        <taxon>Fungi</taxon>
        <taxon>Dikarya</taxon>
        <taxon>Ascomycota</taxon>
        <taxon>Pezizomycotina</taxon>
        <taxon>Sordariomycetes</taxon>
        <taxon>Sordariomycetidae</taxon>
        <taxon>Sordariales</taxon>
        <taxon>Podosporaceae</taxon>
        <taxon>Podospora</taxon>
    </lineage>
</organism>
<comment type="caution">
    <text evidence="1">The sequence shown here is derived from an EMBL/GenBank/DDBJ whole genome shotgun (WGS) entry which is preliminary data.</text>
</comment>
<accession>A0ABR0GG34</accession>
<dbReference type="Proteomes" id="UP001323405">
    <property type="component" value="Unassembled WGS sequence"/>
</dbReference>
<dbReference type="GeneID" id="87910154"/>
<dbReference type="RefSeq" id="XP_062743696.1">
    <property type="nucleotide sequence ID" value="XM_062890247.1"/>
</dbReference>
<proteinExistence type="predicted"/>